<gene>
    <name evidence="1" type="ORF">BDM02DRAFT_3127410</name>
</gene>
<name>A0ACB6ZN12_THEGA</name>
<evidence type="ECO:0000313" key="2">
    <source>
        <dbReference type="Proteomes" id="UP000886501"/>
    </source>
</evidence>
<accession>A0ACB6ZN12</accession>
<organism evidence="1 2">
    <name type="scientific">Thelephora ganbajun</name>
    <name type="common">Ganba fungus</name>
    <dbReference type="NCBI Taxonomy" id="370292"/>
    <lineage>
        <taxon>Eukaryota</taxon>
        <taxon>Fungi</taxon>
        <taxon>Dikarya</taxon>
        <taxon>Basidiomycota</taxon>
        <taxon>Agaricomycotina</taxon>
        <taxon>Agaricomycetes</taxon>
        <taxon>Thelephorales</taxon>
        <taxon>Thelephoraceae</taxon>
        <taxon>Thelephora</taxon>
    </lineage>
</organism>
<sequence length="297" mass="32013">MAPPFSPTTSIESTVSLVTPNHSEASIFVDDCAGSEGVFDGHLMLFKNSEVWEEFKDSGCGPLSIPVPDTGIPVSPSSSLLSGIDLLEDTALLLLPEVTAAPIRSESHLVAVPRRASLFDFPSPPILVSNPRTTTKEPRPTSGSPPTVSLVSYPCLGTSHGCISQPNRHSQSNALQRWSTLPPTVFYRDKRRGSSELVTSKATGPGTFKTRAIESAVTCKNPHVVPALPFATTSPFSPRVAGYDLSSPVRGSRRQETSDLFTSFIDMSVPEPAFSKSRVHKLFSQISGSLWPRSKRH</sequence>
<evidence type="ECO:0000313" key="1">
    <source>
        <dbReference type="EMBL" id="KAF9650904.1"/>
    </source>
</evidence>
<proteinExistence type="predicted"/>
<reference evidence="1" key="1">
    <citation type="submission" date="2019-10" db="EMBL/GenBank/DDBJ databases">
        <authorList>
            <consortium name="DOE Joint Genome Institute"/>
            <person name="Kuo A."/>
            <person name="Miyauchi S."/>
            <person name="Kiss E."/>
            <person name="Drula E."/>
            <person name="Kohler A."/>
            <person name="Sanchez-Garcia M."/>
            <person name="Andreopoulos B."/>
            <person name="Barry K.W."/>
            <person name="Bonito G."/>
            <person name="Buee M."/>
            <person name="Carver A."/>
            <person name="Chen C."/>
            <person name="Cichocki N."/>
            <person name="Clum A."/>
            <person name="Culley D."/>
            <person name="Crous P.W."/>
            <person name="Fauchery L."/>
            <person name="Girlanda M."/>
            <person name="Hayes R."/>
            <person name="Keri Z."/>
            <person name="Labutti K."/>
            <person name="Lipzen A."/>
            <person name="Lombard V."/>
            <person name="Magnuson J."/>
            <person name="Maillard F."/>
            <person name="Morin E."/>
            <person name="Murat C."/>
            <person name="Nolan M."/>
            <person name="Ohm R."/>
            <person name="Pangilinan J."/>
            <person name="Pereira M."/>
            <person name="Perotto S."/>
            <person name="Peter M."/>
            <person name="Riley R."/>
            <person name="Sitrit Y."/>
            <person name="Stielow B."/>
            <person name="Szollosi G."/>
            <person name="Zifcakova L."/>
            <person name="Stursova M."/>
            <person name="Spatafora J.W."/>
            <person name="Tedersoo L."/>
            <person name="Vaario L.-M."/>
            <person name="Yamada A."/>
            <person name="Yan M."/>
            <person name="Wang P."/>
            <person name="Xu J."/>
            <person name="Bruns T."/>
            <person name="Baldrian P."/>
            <person name="Vilgalys R."/>
            <person name="Henrissat B."/>
            <person name="Grigoriev I.V."/>
            <person name="Hibbett D."/>
            <person name="Nagy L.G."/>
            <person name="Martin F.M."/>
        </authorList>
    </citation>
    <scope>NUCLEOTIDE SEQUENCE</scope>
    <source>
        <strain evidence="1">P2</strain>
    </source>
</reference>
<comment type="caution">
    <text evidence="1">The sequence shown here is derived from an EMBL/GenBank/DDBJ whole genome shotgun (WGS) entry which is preliminary data.</text>
</comment>
<keyword evidence="2" id="KW-1185">Reference proteome</keyword>
<reference evidence="1" key="2">
    <citation type="journal article" date="2020" name="Nat. Commun.">
        <title>Large-scale genome sequencing of mycorrhizal fungi provides insights into the early evolution of symbiotic traits.</title>
        <authorList>
            <person name="Miyauchi S."/>
            <person name="Kiss E."/>
            <person name="Kuo A."/>
            <person name="Drula E."/>
            <person name="Kohler A."/>
            <person name="Sanchez-Garcia M."/>
            <person name="Morin E."/>
            <person name="Andreopoulos B."/>
            <person name="Barry K.W."/>
            <person name="Bonito G."/>
            <person name="Buee M."/>
            <person name="Carver A."/>
            <person name="Chen C."/>
            <person name="Cichocki N."/>
            <person name="Clum A."/>
            <person name="Culley D."/>
            <person name="Crous P.W."/>
            <person name="Fauchery L."/>
            <person name="Girlanda M."/>
            <person name="Hayes R.D."/>
            <person name="Keri Z."/>
            <person name="LaButti K."/>
            <person name="Lipzen A."/>
            <person name="Lombard V."/>
            <person name="Magnuson J."/>
            <person name="Maillard F."/>
            <person name="Murat C."/>
            <person name="Nolan M."/>
            <person name="Ohm R.A."/>
            <person name="Pangilinan J."/>
            <person name="Pereira M.F."/>
            <person name="Perotto S."/>
            <person name="Peter M."/>
            <person name="Pfister S."/>
            <person name="Riley R."/>
            <person name="Sitrit Y."/>
            <person name="Stielow J.B."/>
            <person name="Szollosi G."/>
            <person name="Zifcakova L."/>
            <person name="Stursova M."/>
            <person name="Spatafora J.W."/>
            <person name="Tedersoo L."/>
            <person name="Vaario L.M."/>
            <person name="Yamada A."/>
            <person name="Yan M."/>
            <person name="Wang P."/>
            <person name="Xu J."/>
            <person name="Bruns T."/>
            <person name="Baldrian P."/>
            <person name="Vilgalys R."/>
            <person name="Dunand C."/>
            <person name="Henrissat B."/>
            <person name="Grigoriev I.V."/>
            <person name="Hibbett D."/>
            <person name="Nagy L.G."/>
            <person name="Martin F.M."/>
        </authorList>
    </citation>
    <scope>NUCLEOTIDE SEQUENCE</scope>
    <source>
        <strain evidence="1">P2</strain>
    </source>
</reference>
<dbReference type="Proteomes" id="UP000886501">
    <property type="component" value="Unassembled WGS sequence"/>
</dbReference>
<protein>
    <submittedName>
        <fullName evidence="1">Uncharacterized protein</fullName>
    </submittedName>
</protein>
<dbReference type="EMBL" id="MU117980">
    <property type="protein sequence ID" value="KAF9650904.1"/>
    <property type="molecule type" value="Genomic_DNA"/>
</dbReference>